<evidence type="ECO:0000313" key="2">
    <source>
        <dbReference type="Proteomes" id="UP000789920"/>
    </source>
</evidence>
<gene>
    <name evidence="1" type="ORF">RPERSI_LOCUS8699</name>
</gene>
<dbReference type="Proteomes" id="UP000789920">
    <property type="component" value="Unassembled WGS sequence"/>
</dbReference>
<reference evidence="1" key="1">
    <citation type="submission" date="2021-06" db="EMBL/GenBank/DDBJ databases">
        <authorList>
            <person name="Kallberg Y."/>
            <person name="Tangrot J."/>
            <person name="Rosling A."/>
        </authorList>
    </citation>
    <scope>NUCLEOTIDE SEQUENCE</scope>
    <source>
        <strain evidence="1">MA461A</strain>
    </source>
</reference>
<protein>
    <submittedName>
        <fullName evidence="1">2634_t:CDS:1</fullName>
    </submittedName>
</protein>
<dbReference type="EMBL" id="CAJVQC010015900">
    <property type="protein sequence ID" value="CAG8671467.1"/>
    <property type="molecule type" value="Genomic_DNA"/>
</dbReference>
<sequence length="99" mass="11710">MSYQEEEGWGSKPKNHSLPWGDDVEYKIINGANGYGPKLPEVKSQEWKEKIKYSNCSIRCKAVYHDKGEQCPKTYSYSDSKQWNNDWAKIKIDFEFFYL</sequence>
<accession>A0ACA9NRP2</accession>
<keyword evidence="2" id="KW-1185">Reference proteome</keyword>
<comment type="caution">
    <text evidence="1">The sequence shown here is derived from an EMBL/GenBank/DDBJ whole genome shotgun (WGS) entry which is preliminary data.</text>
</comment>
<name>A0ACA9NRP2_9GLOM</name>
<proteinExistence type="predicted"/>
<evidence type="ECO:0000313" key="1">
    <source>
        <dbReference type="EMBL" id="CAG8671467.1"/>
    </source>
</evidence>
<organism evidence="1 2">
    <name type="scientific">Racocetra persica</name>
    <dbReference type="NCBI Taxonomy" id="160502"/>
    <lineage>
        <taxon>Eukaryota</taxon>
        <taxon>Fungi</taxon>
        <taxon>Fungi incertae sedis</taxon>
        <taxon>Mucoromycota</taxon>
        <taxon>Glomeromycotina</taxon>
        <taxon>Glomeromycetes</taxon>
        <taxon>Diversisporales</taxon>
        <taxon>Gigasporaceae</taxon>
        <taxon>Racocetra</taxon>
    </lineage>
</organism>